<dbReference type="Proteomes" id="UP000262056">
    <property type="component" value="Unassembled WGS sequence"/>
</dbReference>
<sequence>MFLGKPPRVYPVKGTNAVRIDLYRKDISERLRVPAGSKKGLENLIPGWVEKRNSYIISMLRGLYEAEGSLTISKRSYTYNFQFSNRNKCLLDYVYDKLTCLGYHPERRTYYIRLRRKNEVERFRKLIEYRVY</sequence>
<dbReference type="EMBL" id="DQFB01000003">
    <property type="protein sequence ID" value="HCQ40381.1"/>
    <property type="molecule type" value="Genomic_DNA"/>
</dbReference>
<accession>A0A656PP08</accession>
<comment type="caution">
    <text evidence="1">The sequence shown here is derived from an EMBL/GenBank/DDBJ whole genome shotgun (WGS) entry which is preliminary data.</text>
</comment>
<dbReference type="InterPro" id="IPR027434">
    <property type="entry name" value="Homing_endonucl"/>
</dbReference>
<dbReference type="SUPFAM" id="SSF55608">
    <property type="entry name" value="Homing endonucleases"/>
    <property type="match status" value="1"/>
</dbReference>
<name>A0A656PP08_UNCKA</name>
<reference evidence="1 2" key="1">
    <citation type="journal article" date="2018" name="Nat. Biotechnol.">
        <title>A standardized bacterial taxonomy based on genome phylogeny substantially revises the tree of life.</title>
        <authorList>
            <person name="Parks D.H."/>
            <person name="Chuvochina M."/>
            <person name="Waite D.W."/>
            <person name="Rinke C."/>
            <person name="Skarshewski A."/>
            <person name="Chaumeil P.A."/>
            <person name="Hugenholtz P."/>
        </authorList>
    </citation>
    <scope>NUCLEOTIDE SEQUENCE [LARGE SCALE GENOMIC DNA]</scope>
    <source>
        <strain evidence="1">UBA12021</strain>
    </source>
</reference>
<dbReference type="GO" id="GO:0004519">
    <property type="term" value="F:endonuclease activity"/>
    <property type="evidence" value="ECO:0007669"/>
    <property type="project" value="InterPro"/>
</dbReference>
<proteinExistence type="predicted"/>
<organism evidence="1 2">
    <name type="scientific">candidate division WWE3 bacterium</name>
    <dbReference type="NCBI Taxonomy" id="2053526"/>
    <lineage>
        <taxon>Bacteria</taxon>
        <taxon>Katanobacteria</taxon>
    </lineage>
</organism>
<gene>
    <name evidence="1" type="ORF">DIU24_01560</name>
</gene>
<evidence type="ECO:0000313" key="2">
    <source>
        <dbReference type="Proteomes" id="UP000262056"/>
    </source>
</evidence>
<protein>
    <submittedName>
        <fullName evidence="1">Uncharacterized protein</fullName>
    </submittedName>
</protein>
<dbReference type="Gene3D" id="3.10.28.10">
    <property type="entry name" value="Homing endonucleases"/>
    <property type="match status" value="1"/>
</dbReference>
<evidence type="ECO:0000313" key="1">
    <source>
        <dbReference type="EMBL" id="HCQ40381.1"/>
    </source>
</evidence>
<dbReference type="AlphaFoldDB" id="A0A656PP08"/>